<dbReference type="AlphaFoldDB" id="A0A378X1H3"/>
<dbReference type="RefSeq" id="WP_062962243.1">
    <property type="nucleotide sequence ID" value="NZ_JAJFOE010000001.1"/>
</dbReference>
<gene>
    <name evidence="6" type="ORF">NCTC13184_04938</name>
</gene>
<dbReference type="PROSITE" id="PS50977">
    <property type="entry name" value="HTH_TETR_2"/>
    <property type="match status" value="1"/>
</dbReference>
<evidence type="ECO:0000313" key="7">
    <source>
        <dbReference type="Proteomes" id="UP000255082"/>
    </source>
</evidence>
<dbReference type="SUPFAM" id="SSF46689">
    <property type="entry name" value="Homeodomain-like"/>
    <property type="match status" value="1"/>
</dbReference>
<dbReference type="InterPro" id="IPR009057">
    <property type="entry name" value="Homeodomain-like_sf"/>
</dbReference>
<dbReference type="GO" id="GO:0000976">
    <property type="term" value="F:transcription cis-regulatory region binding"/>
    <property type="evidence" value="ECO:0007669"/>
    <property type="project" value="TreeGrafter"/>
</dbReference>
<evidence type="ECO:0000256" key="4">
    <source>
        <dbReference type="PROSITE-ProRule" id="PRU00335"/>
    </source>
</evidence>
<evidence type="ECO:0000259" key="5">
    <source>
        <dbReference type="PROSITE" id="PS50977"/>
    </source>
</evidence>
<dbReference type="InterPro" id="IPR001647">
    <property type="entry name" value="HTH_TetR"/>
</dbReference>
<dbReference type="PRINTS" id="PR00455">
    <property type="entry name" value="HTHTETR"/>
</dbReference>
<keyword evidence="2 4" id="KW-0238">DNA-binding</keyword>
<organism evidence="6 7">
    <name type="scientific">Nocardia africana</name>
    <dbReference type="NCBI Taxonomy" id="134964"/>
    <lineage>
        <taxon>Bacteria</taxon>
        <taxon>Bacillati</taxon>
        <taxon>Actinomycetota</taxon>
        <taxon>Actinomycetes</taxon>
        <taxon>Mycobacteriales</taxon>
        <taxon>Nocardiaceae</taxon>
        <taxon>Nocardia</taxon>
    </lineage>
</organism>
<reference evidence="6 7" key="1">
    <citation type="submission" date="2018-06" db="EMBL/GenBank/DDBJ databases">
        <authorList>
            <consortium name="Pathogen Informatics"/>
            <person name="Doyle S."/>
        </authorList>
    </citation>
    <scope>NUCLEOTIDE SEQUENCE [LARGE SCALE GENOMIC DNA]</scope>
    <source>
        <strain evidence="6 7">NCTC13184</strain>
    </source>
</reference>
<keyword evidence="1" id="KW-0805">Transcription regulation</keyword>
<proteinExistence type="predicted"/>
<dbReference type="InterPro" id="IPR050109">
    <property type="entry name" value="HTH-type_TetR-like_transc_reg"/>
</dbReference>
<evidence type="ECO:0000313" key="6">
    <source>
        <dbReference type="EMBL" id="SUA46413.1"/>
    </source>
</evidence>
<dbReference type="EMBL" id="UGRU01000001">
    <property type="protein sequence ID" value="SUA46413.1"/>
    <property type="molecule type" value="Genomic_DNA"/>
</dbReference>
<feature type="domain" description="HTH tetR-type" evidence="5">
    <location>
        <begin position="27"/>
        <end position="87"/>
    </location>
</feature>
<dbReference type="GO" id="GO:0003700">
    <property type="term" value="F:DNA-binding transcription factor activity"/>
    <property type="evidence" value="ECO:0007669"/>
    <property type="project" value="TreeGrafter"/>
</dbReference>
<sequence>MTPAGSRTALESFLTFAEGGAAKVPQSRTDIAILAAAAAVISANGERNLTIDEVAERAGFTRMTIFRRFGSREQLLLATYSNELRRVIDAVASAADATSSRVERAETVVLQLISGAVTNPIFQRLAQVEPAAIVDLWRGKEFAGQAWGAGLISRLLQDENLDDPLNADEADFVGDVLMRLVVSVALVPEEMGSAPDMDRATYVRRVVERLLPS</sequence>
<dbReference type="PANTHER" id="PTHR30055:SF234">
    <property type="entry name" value="HTH-TYPE TRANSCRIPTIONAL REGULATOR BETI"/>
    <property type="match status" value="1"/>
</dbReference>
<accession>A0A378X1H3</accession>
<dbReference type="Gene3D" id="1.10.357.10">
    <property type="entry name" value="Tetracycline Repressor, domain 2"/>
    <property type="match status" value="1"/>
</dbReference>
<dbReference type="PANTHER" id="PTHR30055">
    <property type="entry name" value="HTH-TYPE TRANSCRIPTIONAL REGULATOR RUTR"/>
    <property type="match status" value="1"/>
</dbReference>
<feature type="DNA-binding region" description="H-T-H motif" evidence="4">
    <location>
        <begin position="50"/>
        <end position="69"/>
    </location>
</feature>
<dbReference type="Proteomes" id="UP000255082">
    <property type="component" value="Unassembled WGS sequence"/>
</dbReference>
<evidence type="ECO:0000256" key="3">
    <source>
        <dbReference type="ARBA" id="ARBA00023163"/>
    </source>
</evidence>
<dbReference type="Pfam" id="PF00440">
    <property type="entry name" value="TetR_N"/>
    <property type="match status" value="1"/>
</dbReference>
<evidence type="ECO:0000256" key="1">
    <source>
        <dbReference type="ARBA" id="ARBA00023015"/>
    </source>
</evidence>
<evidence type="ECO:0000256" key="2">
    <source>
        <dbReference type="ARBA" id="ARBA00023125"/>
    </source>
</evidence>
<name>A0A378X1H3_9NOCA</name>
<dbReference type="OrthoDB" id="6077212at2"/>
<keyword evidence="3" id="KW-0804">Transcription</keyword>
<protein>
    <submittedName>
        <fullName evidence="6">Transcriptional regulator BetI</fullName>
    </submittedName>
</protein>